<proteinExistence type="predicted"/>
<feature type="region of interest" description="Disordered" evidence="1">
    <location>
        <begin position="294"/>
        <end position="331"/>
    </location>
</feature>
<evidence type="ECO:0000313" key="3">
    <source>
        <dbReference type="EMBL" id="GAX57247.1"/>
    </source>
</evidence>
<feature type="domain" description="4Fe-4S Wbl-type" evidence="2">
    <location>
        <begin position="38"/>
        <end position="100"/>
    </location>
</feature>
<evidence type="ECO:0000256" key="1">
    <source>
        <dbReference type="SAM" id="MobiDB-lite"/>
    </source>
</evidence>
<dbReference type="Proteomes" id="UP000217446">
    <property type="component" value="Unassembled WGS sequence"/>
</dbReference>
<comment type="caution">
    <text evidence="3">The sequence shown here is derived from an EMBL/GenBank/DDBJ whole genome shotgun (WGS) entry which is preliminary data.</text>
</comment>
<dbReference type="STRING" id="1963.AQJ27_44560"/>
<gene>
    <name evidence="3" type="primary">whiB_3</name>
    <name evidence="3" type="ORF">SO3561_08817</name>
</gene>
<feature type="compositionally biased region" description="Basic and acidic residues" evidence="1">
    <location>
        <begin position="302"/>
        <end position="312"/>
    </location>
</feature>
<protein>
    <submittedName>
        <fullName evidence="3">Transcriptional regulator WhiB</fullName>
    </submittedName>
</protein>
<keyword evidence="4" id="KW-1185">Reference proteome</keyword>
<evidence type="ECO:0000313" key="4">
    <source>
        <dbReference type="Proteomes" id="UP000217446"/>
    </source>
</evidence>
<dbReference type="InterPro" id="IPR034768">
    <property type="entry name" value="4FE4S_WBL"/>
</dbReference>
<dbReference type="AlphaFoldDB" id="A0A250VSQ9"/>
<organism evidence="3 4">
    <name type="scientific">Streptomyces olivochromogenes</name>
    <dbReference type="NCBI Taxonomy" id="1963"/>
    <lineage>
        <taxon>Bacteria</taxon>
        <taxon>Bacillati</taxon>
        <taxon>Actinomycetota</taxon>
        <taxon>Actinomycetes</taxon>
        <taxon>Kitasatosporales</taxon>
        <taxon>Streptomycetaceae</taxon>
        <taxon>Streptomyces</taxon>
    </lineage>
</organism>
<evidence type="ECO:0000259" key="2">
    <source>
        <dbReference type="PROSITE" id="PS51674"/>
    </source>
</evidence>
<dbReference type="Pfam" id="PF02467">
    <property type="entry name" value="Whib"/>
    <property type="match status" value="1"/>
</dbReference>
<name>A0A250VSQ9_STROL</name>
<sequence length="331" mass="35752">MTATATATRRVTTLAALPTTDWRRRPTSFTNSWEHRSSCYNRPASWWDGDDAVQAVRARQACLSCPVLQECLAAQIDADESVLVSQPMIRGGLTGSERAQLLLDERIDGAYDAEEARLLALEAGAYGKPVAEVAEPGVSMVTLRLAGRLAGEIVPDAEPGRDALGPSSADDAGEINDYLAGGLVRLTHEQQLAAIAEGLRRKMTYLDIDRVRGQSPNTTAQFVSRMRKKYVRQGLVFPVVPPSQGLLTDAQVLQIRQRYARGGVTHEELGLRYGVTRKVIGSVITGLTYKHVGGPLGKGRGKSSEKASREMNRSLNVLALRSSNKKAGAAA</sequence>
<dbReference type="RefSeq" id="WP_159064569.1">
    <property type="nucleotide sequence ID" value="NZ_BDQI01000034.1"/>
</dbReference>
<accession>A0A250VSQ9</accession>
<reference evidence="4" key="1">
    <citation type="submission" date="2017-05" db="EMBL/GenBank/DDBJ databases">
        <title>Streptomyces olivochromogenes NBRC 3561 whole genome shotgun sequence.</title>
        <authorList>
            <person name="Dohra H."/>
            <person name="Kodani S."/>
        </authorList>
    </citation>
    <scope>NUCLEOTIDE SEQUENCE [LARGE SCALE GENOMIC DNA]</scope>
    <source>
        <strain evidence="4">NBRC 3561</strain>
    </source>
</reference>
<dbReference type="PROSITE" id="PS51674">
    <property type="entry name" value="4FE4S_WBL"/>
    <property type="match status" value="1"/>
</dbReference>
<dbReference type="EMBL" id="BDQI01000034">
    <property type="protein sequence ID" value="GAX57247.1"/>
    <property type="molecule type" value="Genomic_DNA"/>
</dbReference>